<proteinExistence type="predicted"/>
<evidence type="ECO:0000256" key="1">
    <source>
        <dbReference type="ARBA" id="ARBA00001962"/>
    </source>
</evidence>
<dbReference type="PANTHER" id="PTHR20883:SF14">
    <property type="entry name" value="PHYTANOYL-COA DIOXYGENASE"/>
    <property type="match status" value="1"/>
</dbReference>
<evidence type="ECO:0000313" key="3">
    <source>
        <dbReference type="Proteomes" id="UP000007879"/>
    </source>
</evidence>
<comment type="cofactor">
    <cofactor evidence="1">
        <name>Fe cation</name>
        <dbReference type="ChEBI" id="CHEBI:24875"/>
    </cofactor>
</comment>
<dbReference type="InterPro" id="IPR008775">
    <property type="entry name" value="Phytyl_CoA_dOase-like"/>
</dbReference>
<dbReference type="eggNOG" id="ENOG502QPIZ">
    <property type="taxonomic scope" value="Eukaryota"/>
</dbReference>
<dbReference type="OMA" id="WEITHIN"/>
<organism evidence="2">
    <name type="scientific">Amphimedon queenslandica</name>
    <name type="common">Sponge</name>
    <dbReference type="NCBI Taxonomy" id="400682"/>
    <lineage>
        <taxon>Eukaryota</taxon>
        <taxon>Metazoa</taxon>
        <taxon>Porifera</taxon>
        <taxon>Demospongiae</taxon>
        <taxon>Heteroscleromorpha</taxon>
        <taxon>Haplosclerida</taxon>
        <taxon>Niphatidae</taxon>
        <taxon>Amphimedon</taxon>
    </lineage>
</organism>
<reference evidence="2" key="2">
    <citation type="submission" date="2017-05" db="UniProtKB">
        <authorList>
            <consortium name="EnsemblMetazoa"/>
        </authorList>
    </citation>
    <scope>IDENTIFICATION</scope>
</reference>
<dbReference type="AlphaFoldDB" id="A0A1X7U729"/>
<gene>
    <name evidence="2" type="primary">100640128</name>
</gene>
<dbReference type="Pfam" id="PF05721">
    <property type="entry name" value="PhyH"/>
    <property type="match status" value="1"/>
</dbReference>
<dbReference type="OrthoDB" id="445007at2759"/>
<dbReference type="InParanoid" id="A0A1X7U729"/>
<keyword evidence="3" id="KW-1185">Reference proteome</keyword>
<dbReference type="PANTHER" id="PTHR20883">
    <property type="entry name" value="PHYTANOYL-COA DIOXYGENASE DOMAIN CONTAINING 1"/>
    <property type="match status" value="1"/>
</dbReference>
<evidence type="ECO:0000313" key="2">
    <source>
        <dbReference type="EnsemblMetazoa" id="Aqu2.1.23309_001"/>
    </source>
</evidence>
<sequence length="373" mass="42404">MSFLRLASNVRRLGITLTSRSYSFVAAAPEVYTIPPPQPKDKKPSQLSPEQVKQYFNDGFLVLPKLLTSEELKPAMAAIDECVDKLADKLHRGGKIKDKGENEDFYKRLILIEEQFPGAAVILHKEGFLPEGFRKLWSNEKLLNIVEQLIGPNIAGSPGWNLRPKTPVNEQTTVPWHQDNAYFYEESLHTFIATAWIPFIDANMTNGCMQVVKGGHRAGKTATHTCCAGSTWYVDLAEEEMEKTLGVNMKTDVVTCEVPLGGVLFLNNCIPHRSLENFSDKIRWSIDLRWQDPKKPSGFEGIKDPILMRTEQDPNYQIDWEDFATTDRNTAQKESLGIEEDEFDTTVHGQWMSRWPITNHNRHTEALRKATKT</sequence>
<dbReference type="EnsemblMetazoa" id="Aqu2.1.23309_001">
    <property type="protein sequence ID" value="Aqu2.1.23309_001"/>
    <property type="gene ID" value="Aqu2.1.23309"/>
</dbReference>
<accession>A0A1X7U729</accession>
<dbReference type="KEGG" id="aqu:100640128"/>
<dbReference type="SUPFAM" id="SSF51197">
    <property type="entry name" value="Clavaminate synthase-like"/>
    <property type="match status" value="1"/>
</dbReference>
<name>A0A1X7U729_AMPQE</name>
<dbReference type="STRING" id="400682.A0A1X7U729"/>
<dbReference type="Gene3D" id="2.60.120.620">
    <property type="entry name" value="q2cbj1_9rhob like domain"/>
    <property type="match status" value="1"/>
</dbReference>
<reference evidence="3" key="1">
    <citation type="journal article" date="2010" name="Nature">
        <title>The Amphimedon queenslandica genome and the evolution of animal complexity.</title>
        <authorList>
            <person name="Srivastava M."/>
            <person name="Simakov O."/>
            <person name="Chapman J."/>
            <person name="Fahey B."/>
            <person name="Gauthier M.E."/>
            <person name="Mitros T."/>
            <person name="Richards G.S."/>
            <person name="Conaco C."/>
            <person name="Dacre M."/>
            <person name="Hellsten U."/>
            <person name="Larroux C."/>
            <person name="Putnam N.H."/>
            <person name="Stanke M."/>
            <person name="Adamska M."/>
            <person name="Darling A."/>
            <person name="Degnan S.M."/>
            <person name="Oakley T.H."/>
            <person name="Plachetzki D.C."/>
            <person name="Zhai Y."/>
            <person name="Adamski M."/>
            <person name="Calcino A."/>
            <person name="Cummins S.F."/>
            <person name="Goodstein D.M."/>
            <person name="Harris C."/>
            <person name="Jackson D.J."/>
            <person name="Leys S.P."/>
            <person name="Shu S."/>
            <person name="Woodcroft B.J."/>
            <person name="Vervoort M."/>
            <person name="Kosik K.S."/>
            <person name="Manning G."/>
            <person name="Degnan B.M."/>
            <person name="Rokhsar D.S."/>
        </authorList>
    </citation>
    <scope>NUCLEOTIDE SEQUENCE [LARGE SCALE GENOMIC DNA]</scope>
</reference>
<dbReference type="Proteomes" id="UP000007879">
    <property type="component" value="Unassembled WGS sequence"/>
</dbReference>
<dbReference type="EnsemblMetazoa" id="XM_003388847.3">
    <property type="protein sequence ID" value="XP_003388895.1"/>
    <property type="gene ID" value="LOC100640128"/>
</dbReference>
<protein>
    <submittedName>
        <fullName evidence="2">Uncharacterized protein</fullName>
    </submittedName>
</protein>